<reference evidence="2" key="1">
    <citation type="journal article" date="2019" name="Sci. Rep.">
        <title>Draft genome of Tanacetum cinerariifolium, the natural source of mosquito coil.</title>
        <authorList>
            <person name="Yamashiro T."/>
            <person name="Shiraishi A."/>
            <person name="Satake H."/>
            <person name="Nakayama K."/>
        </authorList>
    </citation>
    <scope>NUCLEOTIDE SEQUENCE</scope>
</reference>
<feature type="region of interest" description="Disordered" evidence="1">
    <location>
        <begin position="1"/>
        <end position="30"/>
    </location>
</feature>
<accession>A0A699WPR2</accession>
<gene>
    <name evidence="2" type="ORF">Tci_921416</name>
</gene>
<feature type="non-terminal residue" evidence="2">
    <location>
        <position position="1"/>
    </location>
</feature>
<comment type="caution">
    <text evidence="2">The sequence shown here is derived from an EMBL/GenBank/DDBJ whole genome shotgun (WGS) entry which is preliminary data.</text>
</comment>
<organism evidence="2">
    <name type="scientific">Tanacetum cinerariifolium</name>
    <name type="common">Dalmatian daisy</name>
    <name type="synonym">Chrysanthemum cinerariifolium</name>
    <dbReference type="NCBI Taxonomy" id="118510"/>
    <lineage>
        <taxon>Eukaryota</taxon>
        <taxon>Viridiplantae</taxon>
        <taxon>Streptophyta</taxon>
        <taxon>Embryophyta</taxon>
        <taxon>Tracheophyta</taxon>
        <taxon>Spermatophyta</taxon>
        <taxon>Magnoliopsida</taxon>
        <taxon>eudicotyledons</taxon>
        <taxon>Gunneridae</taxon>
        <taxon>Pentapetalae</taxon>
        <taxon>asterids</taxon>
        <taxon>campanulids</taxon>
        <taxon>Asterales</taxon>
        <taxon>Asteraceae</taxon>
        <taxon>Asteroideae</taxon>
        <taxon>Anthemideae</taxon>
        <taxon>Anthemidinae</taxon>
        <taxon>Tanacetum</taxon>
    </lineage>
</organism>
<dbReference type="AlphaFoldDB" id="A0A699WPR2"/>
<proteinExistence type="predicted"/>
<dbReference type="EMBL" id="BKCJ011741811">
    <property type="protein sequence ID" value="GFD49447.1"/>
    <property type="molecule type" value="Genomic_DNA"/>
</dbReference>
<feature type="non-terminal residue" evidence="2">
    <location>
        <position position="76"/>
    </location>
</feature>
<name>A0A699WPR2_TANCI</name>
<feature type="compositionally biased region" description="Acidic residues" evidence="1">
    <location>
        <begin position="20"/>
        <end position="30"/>
    </location>
</feature>
<feature type="compositionally biased region" description="Basic residues" evidence="1">
    <location>
        <begin position="1"/>
        <end position="10"/>
    </location>
</feature>
<evidence type="ECO:0000313" key="2">
    <source>
        <dbReference type="EMBL" id="GFD49447.1"/>
    </source>
</evidence>
<evidence type="ECO:0000256" key="1">
    <source>
        <dbReference type="SAM" id="MobiDB-lite"/>
    </source>
</evidence>
<protein>
    <submittedName>
        <fullName evidence="2">Uncharacterized protein</fullName>
    </submittedName>
</protein>
<sequence length="76" mass="8059">KSSKLRRLKKVGTSQRVESSEDEENEDSEVQEVVEVVNAAKLMTEVATTVASIPIPAVEPVVAAVSTPISAAKPKV</sequence>